<organism evidence="6 7">
    <name type="scientific">Polypterus senegalus</name>
    <name type="common">Senegal bichir</name>
    <dbReference type="NCBI Taxonomy" id="55291"/>
    <lineage>
        <taxon>Eukaryota</taxon>
        <taxon>Metazoa</taxon>
        <taxon>Chordata</taxon>
        <taxon>Craniata</taxon>
        <taxon>Vertebrata</taxon>
        <taxon>Euteleostomi</taxon>
        <taxon>Actinopterygii</taxon>
        <taxon>Polypteriformes</taxon>
        <taxon>Polypteridae</taxon>
        <taxon>Polypterus</taxon>
    </lineage>
</organism>
<evidence type="ECO:0000259" key="5">
    <source>
        <dbReference type="SMART" id="SM00091"/>
    </source>
</evidence>
<dbReference type="InterPro" id="IPR000014">
    <property type="entry name" value="PAS"/>
</dbReference>
<feature type="compositionally biased region" description="Low complexity" evidence="4">
    <location>
        <begin position="228"/>
        <end position="238"/>
    </location>
</feature>
<evidence type="ECO:0000256" key="1">
    <source>
        <dbReference type="ARBA" id="ARBA00023108"/>
    </source>
</evidence>
<dbReference type="GO" id="GO:0000981">
    <property type="term" value="F:DNA-binding transcription factor activity, RNA polymerase II-specific"/>
    <property type="evidence" value="ECO:0007669"/>
    <property type="project" value="InterPro"/>
</dbReference>
<dbReference type="Gene3D" id="3.30.450.20">
    <property type="entry name" value="PAS domain"/>
    <property type="match status" value="2"/>
</dbReference>
<dbReference type="GO" id="GO:1990513">
    <property type="term" value="C:CLOCK-BMAL transcription complex"/>
    <property type="evidence" value="ECO:0007669"/>
    <property type="project" value="TreeGrafter"/>
</dbReference>
<protein>
    <submittedName>
        <fullName evidence="6">CLOCK protein</fullName>
    </submittedName>
</protein>
<feature type="domain" description="PAS" evidence="5">
    <location>
        <begin position="106"/>
        <end position="172"/>
    </location>
</feature>
<feature type="non-terminal residue" evidence="6">
    <location>
        <position position="1"/>
    </location>
</feature>
<feature type="region of interest" description="Disordered" evidence="4">
    <location>
        <begin position="210"/>
        <end position="242"/>
    </location>
</feature>
<dbReference type="SMART" id="SM00091">
    <property type="entry name" value="PAS"/>
    <property type="match status" value="1"/>
</dbReference>
<dbReference type="CDD" id="cd00130">
    <property type="entry name" value="PAS"/>
    <property type="match status" value="1"/>
</dbReference>
<feature type="compositionally biased region" description="Polar residues" evidence="4">
    <location>
        <begin position="273"/>
        <end position="285"/>
    </location>
</feature>
<feature type="compositionally biased region" description="Basic and acidic residues" evidence="4">
    <location>
        <begin position="210"/>
        <end position="221"/>
    </location>
</feature>
<dbReference type="PANTHER" id="PTHR46055:SF4">
    <property type="entry name" value="CIRCADIAN CLOCK PROTEIN PASD1"/>
    <property type="match status" value="1"/>
</dbReference>
<dbReference type="InterPro" id="IPR047230">
    <property type="entry name" value="CLOCK-like"/>
</dbReference>
<dbReference type="AlphaFoldDB" id="A0A8X7X8N4"/>
<feature type="region of interest" description="Disordered" evidence="4">
    <location>
        <begin position="255"/>
        <end position="305"/>
    </location>
</feature>
<gene>
    <name evidence="6" type="primary">Clock_1</name>
    <name evidence="6" type="ORF">GTO96_0002965</name>
</gene>
<accession>A0A8X7X8N4</accession>
<feature type="coiled-coil region" evidence="3">
    <location>
        <begin position="323"/>
        <end position="357"/>
    </location>
</feature>
<evidence type="ECO:0000256" key="2">
    <source>
        <dbReference type="ARBA" id="ARBA00023242"/>
    </source>
</evidence>
<reference evidence="6 7" key="1">
    <citation type="journal article" date="2021" name="Cell">
        <title>Tracing the genetic footprints of vertebrate landing in non-teleost ray-finned fishes.</title>
        <authorList>
            <person name="Bi X."/>
            <person name="Wang K."/>
            <person name="Yang L."/>
            <person name="Pan H."/>
            <person name="Jiang H."/>
            <person name="Wei Q."/>
            <person name="Fang M."/>
            <person name="Yu H."/>
            <person name="Zhu C."/>
            <person name="Cai Y."/>
            <person name="He Y."/>
            <person name="Gan X."/>
            <person name="Zeng H."/>
            <person name="Yu D."/>
            <person name="Zhu Y."/>
            <person name="Jiang H."/>
            <person name="Qiu Q."/>
            <person name="Yang H."/>
            <person name="Zhang Y.E."/>
            <person name="Wang W."/>
            <person name="Zhu M."/>
            <person name="He S."/>
            <person name="Zhang G."/>
        </authorList>
    </citation>
    <scope>NUCLEOTIDE SEQUENCE [LARGE SCALE GENOMIC DNA]</scope>
    <source>
        <strain evidence="6">Bchr_013</strain>
    </source>
</reference>
<keyword evidence="7" id="KW-1185">Reference proteome</keyword>
<dbReference type="GO" id="GO:0000978">
    <property type="term" value="F:RNA polymerase II cis-regulatory region sequence-specific DNA binding"/>
    <property type="evidence" value="ECO:0007669"/>
    <property type="project" value="TreeGrafter"/>
</dbReference>
<dbReference type="SUPFAM" id="SSF55785">
    <property type="entry name" value="PYP-like sensor domain (PAS domain)"/>
    <property type="match status" value="1"/>
</dbReference>
<dbReference type="PANTHER" id="PTHR46055">
    <property type="entry name" value="CIRCADIAN LOCOMOTER OUTPUT CYCLES PROTEIN KAPUT"/>
    <property type="match status" value="1"/>
</dbReference>
<feature type="region of interest" description="Disordered" evidence="4">
    <location>
        <begin position="587"/>
        <end position="614"/>
    </location>
</feature>
<dbReference type="Proteomes" id="UP000886611">
    <property type="component" value="Unassembled WGS sequence"/>
</dbReference>
<feature type="compositionally biased region" description="Low complexity" evidence="4">
    <location>
        <begin position="587"/>
        <end position="603"/>
    </location>
</feature>
<dbReference type="InterPro" id="IPR035965">
    <property type="entry name" value="PAS-like_dom_sf"/>
</dbReference>
<feature type="non-terminal residue" evidence="6">
    <location>
        <position position="614"/>
    </location>
</feature>
<dbReference type="EMBL" id="JAATIS010003638">
    <property type="protein sequence ID" value="KAG2463672.1"/>
    <property type="molecule type" value="Genomic_DNA"/>
</dbReference>
<feature type="compositionally biased region" description="Low complexity" evidence="4">
    <location>
        <begin position="288"/>
        <end position="304"/>
    </location>
</feature>
<comment type="caution">
    <text evidence="6">The sequence shown here is derived from an EMBL/GenBank/DDBJ whole genome shotgun (WGS) entry which is preliminary data.</text>
</comment>
<keyword evidence="1" id="KW-0090">Biological rhythms</keyword>
<proteinExistence type="predicted"/>
<name>A0A8X7X8N4_POLSE</name>
<feature type="region of interest" description="Disordered" evidence="4">
    <location>
        <begin position="372"/>
        <end position="394"/>
    </location>
</feature>
<dbReference type="GO" id="GO:0032922">
    <property type="term" value="P:circadian regulation of gene expression"/>
    <property type="evidence" value="ECO:0007669"/>
    <property type="project" value="InterPro"/>
</dbReference>
<keyword evidence="2" id="KW-0539">Nucleus</keyword>
<sequence>MLQGHGHPRKMDKSTILQRTIDFLQKQKGENHIEFCCHLARGSINLSEPPVYECVKFTGDFKFYNHVPTSSCNGFESALPRAIHPASEEQLCLVATVRLTTPQFLKDMCIIEEPCDEFTSRHSLEWKFLFLDHRASPIIGYLPFEVLGTSGYDYYHVDDLELLAKCHEQCDYSEVQAERRRELGVEENSSEMASSTIKSHEVYLDMRHHSKAEESSGREQVNDTQNRSVSLPSSRKSSYTALSDSASNSSIIFAETSNPSRQSVPLGPEKPSSRQSQPLMPSQTPAELLSQSHLSPSSTSSQHSVMQPMYQFPAQLGVMHQLKEQLEERTRILQADIKTQQQELHEIKEQLQLVQDSNLQMMLQPIPLSYSTGQHKGLSRSTQPSLSSGSLQSATGLSKQTQTLCPSEQYCASSHVLLREPQIQQRTMIGTPLQTSSLPTQTQTSVSVPLYSSPVMFSQTNPQIPATQAVTQRHPENDFSQDRQLRYVPSQQVMTSSLPIQSMNCSAVIVPSPVFTSPIMIPQSSFSTHTAPPVYHQALQPSQHSMQLQPQHHFFQISQPGTLQGTQTQTLLHSPHVPVQTNMGYIQTQQQHQHCHSQTPSSSLSDVHSMQPPR</sequence>
<evidence type="ECO:0000256" key="4">
    <source>
        <dbReference type="SAM" id="MobiDB-lite"/>
    </source>
</evidence>
<evidence type="ECO:0000313" key="6">
    <source>
        <dbReference type="EMBL" id="KAG2463672.1"/>
    </source>
</evidence>
<evidence type="ECO:0000313" key="7">
    <source>
        <dbReference type="Proteomes" id="UP000886611"/>
    </source>
</evidence>
<evidence type="ECO:0000256" key="3">
    <source>
        <dbReference type="SAM" id="Coils"/>
    </source>
</evidence>
<keyword evidence="3" id="KW-0175">Coiled coil</keyword>